<keyword evidence="2" id="KW-1133">Transmembrane helix</keyword>
<organism evidence="3 4">
    <name type="scientific">Lactococcus lactis subsp. lactis</name>
    <name type="common">Streptococcus lactis</name>
    <dbReference type="NCBI Taxonomy" id="1360"/>
    <lineage>
        <taxon>Bacteria</taxon>
        <taxon>Bacillati</taxon>
        <taxon>Bacillota</taxon>
        <taxon>Bacilli</taxon>
        <taxon>Lactobacillales</taxon>
        <taxon>Streptococcaceae</taxon>
        <taxon>Lactococcus</taxon>
    </lineage>
</organism>
<keyword evidence="1" id="KW-0175">Coiled coil</keyword>
<dbReference type="RefSeq" id="WP_003129812.1">
    <property type="nucleotide sequence ID" value="NZ_BJMA01000007.1"/>
</dbReference>
<keyword evidence="2" id="KW-0472">Membrane</keyword>
<evidence type="ECO:0000313" key="3">
    <source>
        <dbReference type="EMBL" id="ARD97884.1"/>
    </source>
</evidence>
<feature type="transmembrane region" description="Helical" evidence="2">
    <location>
        <begin position="37"/>
        <end position="60"/>
    </location>
</feature>
<dbReference type="Proteomes" id="UP000192085">
    <property type="component" value="Chromosome"/>
</dbReference>
<feature type="transmembrane region" description="Helical" evidence="2">
    <location>
        <begin position="6"/>
        <end position="25"/>
    </location>
</feature>
<evidence type="ECO:0000256" key="2">
    <source>
        <dbReference type="SAM" id="Phobius"/>
    </source>
</evidence>
<evidence type="ECO:0000313" key="4">
    <source>
        <dbReference type="Proteomes" id="UP000192085"/>
    </source>
</evidence>
<gene>
    <name evidence="3" type="ORF">LL275_0247</name>
</gene>
<keyword evidence="2" id="KW-0812">Transmembrane</keyword>
<accession>A0A0H1RLV6</accession>
<dbReference type="AlphaFoldDB" id="A0A0H1RLV6"/>
<sequence>MPIQLKILAIFLAVAFFAFIINLIYRDRAEVRHMRKWILFAIIILIGAMFPELTAKIAYFLGFKTLMSFTLFSLTGLLFLIVIRLQISVIGAESRLKLLTQELSILKKRVKELEDDK</sequence>
<feature type="transmembrane region" description="Helical" evidence="2">
    <location>
        <begin position="66"/>
        <end position="87"/>
    </location>
</feature>
<proteinExistence type="predicted"/>
<name>A0A0H1RLV6_LACLL</name>
<reference evidence="3 4" key="1">
    <citation type="journal article" date="2017" name="BMC Genomics">
        <title>Comparative and functional genomics of the Lactococcus lactis taxon; insights into evolution and niche adaptation.</title>
        <authorList>
            <person name="Kelleher P."/>
            <person name="Bottacini F."/>
            <person name="Mahony J."/>
            <person name="Kilcawley K.N."/>
            <person name="van Sinderen D."/>
        </authorList>
    </citation>
    <scope>NUCLEOTIDE SEQUENCE [LARGE SCALE GENOMIC DNA]</scope>
    <source>
        <strain evidence="3 4">275</strain>
    </source>
</reference>
<dbReference type="EMBL" id="CP015897">
    <property type="protein sequence ID" value="ARD97884.1"/>
    <property type="molecule type" value="Genomic_DNA"/>
</dbReference>
<feature type="coiled-coil region" evidence="1">
    <location>
        <begin position="89"/>
        <end position="116"/>
    </location>
</feature>
<evidence type="ECO:0000256" key="1">
    <source>
        <dbReference type="SAM" id="Coils"/>
    </source>
</evidence>
<protein>
    <submittedName>
        <fullName evidence="3">Uncharacterized protein</fullName>
    </submittedName>
</protein>
<dbReference type="Pfam" id="PF10066">
    <property type="entry name" value="DUF2304"/>
    <property type="match status" value="1"/>
</dbReference>
<dbReference type="InterPro" id="IPR019277">
    <property type="entry name" value="DUF2304"/>
</dbReference>